<feature type="transmembrane region" description="Helical" evidence="1">
    <location>
        <begin position="24"/>
        <end position="45"/>
    </location>
</feature>
<evidence type="ECO:0000313" key="2">
    <source>
        <dbReference type="EMBL" id="SDC78375.1"/>
    </source>
</evidence>
<dbReference type="EMBL" id="FMZC01000003">
    <property type="protein sequence ID" value="SDC78375.1"/>
    <property type="molecule type" value="Genomic_DNA"/>
</dbReference>
<organism evidence="2 3">
    <name type="scientific">Paracidovorax valerianellae</name>
    <dbReference type="NCBI Taxonomy" id="187868"/>
    <lineage>
        <taxon>Bacteria</taxon>
        <taxon>Pseudomonadati</taxon>
        <taxon>Pseudomonadota</taxon>
        <taxon>Betaproteobacteria</taxon>
        <taxon>Burkholderiales</taxon>
        <taxon>Comamonadaceae</taxon>
        <taxon>Paracidovorax</taxon>
    </lineage>
</organism>
<evidence type="ECO:0000313" key="3">
    <source>
        <dbReference type="Proteomes" id="UP000198781"/>
    </source>
</evidence>
<protein>
    <submittedName>
        <fullName evidence="2">Uncharacterized protein</fullName>
    </submittedName>
</protein>
<keyword evidence="1" id="KW-0472">Membrane</keyword>
<dbReference type="Proteomes" id="UP000198781">
    <property type="component" value="Unassembled WGS sequence"/>
</dbReference>
<keyword evidence="1" id="KW-0812">Transmembrane</keyword>
<reference evidence="2 3" key="1">
    <citation type="submission" date="2016-10" db="EMBL/GenBank/DDBJ databases">
        <authorList>
            <person name="de Groot N.N."/>
        </authorList>
    </citation>
    <scope>NUCLEOTIDE SEQUENCE [LARGE SCALE GENOMIC DNA]</scope>
    <source>
        <strain evidence="2 3">DSM 16619</strain>
    </source>
</reference>
<evidence type="ECO:0000256" key="1">
    <source>
        <dbReference type="SAM" id="Phobius"/>
    </source>
</evidence>
<dbReference type="AlphaFoldDB" id="A0A1G6PG95"/>
<sequence>MVIAMGAMRAIPTSDSGIKKFERFLTYTVLLNTLVLVLIPVTSVAQRFYMPSVGYSMCSELQGNPTMWFTDWVRDPAWCVKGKSLEWVNEQRR</sequence>
<proteinExistence type="predicted"/>
<keyword evidence="3" id="KW-1185">Reference proteome</keyword>
<gene>
    <name evidence="2" type="ORF">SAMN05192589_103216</name>
</gene>
<keyword evidence="1" id="KW-1133">Transmembrane helix</keyword>
<name>A0A1G6PG95_9BURK</name>
<accession>A0A1G6PG95</accession>